<organism evidence="5 6">
    <name type="scientific">Hevea brasiliensis</name>
    <name type="common">Para rubber tree</name>
    <name type="synonym">Siphonia brasiliensis</name>
    <dbReference type="NCBI Taxonomy" id="3981"/>
    <lineage>
        <taxon>Eukaryota</taxon>
        <taxon>Viridiplantae</taxon>
        <taxon>Streptophyta</taxon>
        <taxon>Embryophyta</taxon>
        <taxon>Tracheophyta</taxon>
        <taxon>Spermatophyta</taxon>
        <taxon>Magnoliopsida</taxon>
        <taxon>eudicotyledons</taxon>
        <taxon>Gunneridae</taxon>
        <taxon>Pentapetalae</taxon>
        <taxon>rosids</taxon>
        <taxon>fabids</taxon>
        <taxon>Malpighiales</taxon>
        <taxon>Euphorbiaceae</taxon>
        <taxon>Crotonoideae</taxon>
        <taxon>Micrandreae</taxon>
        <taxon>Hevea</taxon>
    </lineage>
</organism>
<comment type="similarity">
    <text evidence="1">Belongs to the glycosyl hydrolase 13 family.</text>
</comment>
<dbReference type="SUPFAM" id="SSF51011">
    <property type="entry name" value="Glycosyl hydrolase domain"/>
    <property type="match status" value="1"/>
</dbReference>
<keyword evidence="6" id="KW-1185">Reference proteome</keyword>
<gene>
    <name evidence="5" type="ORF">P3X46_025343</name>
</gene>
<dbReference type="Gene3D" id="2.60.40.10">
    <property type="entry name" value="Immunoglobulins"/>
    <property type="match status" value="1"/>
</dbReference>
<dbReference type="CDD" id="cd11341">
    <property type="entry name" value="AmyAc_Pullulanase_LD-like"/>
    <property type="match status" value="1"/>
</dbReference>
<dbReference type="Gene3D" id="3.20.20.80">
    <property type="entry name" value="Glycosidases"/>
    <property type="match status" value="1"/>
</dbReference>
<dbReference type="Gene3D" id="2.60.40.1180">
    <property type="entry name" value="Golgi alpha-mannosidase II"/>
    <property type="match status" value="1"/>
</dbReference>
<dbReference type="InterPro" id="IPR040671">
    <property type="entry name" value="Pullulanase_N2"/>
</dbReference>
<dbReference type="InterPro" id="IPR004193">
    <property type="entry name" value="Glyco_hydro_13_N"/>
</dbReference>
<dbReference type="PANTHER" id="PTHR43002">
    <property type="entry name" value="GLYCOGEN DEBRANCHING ENZYME"/>
    <property type="match status" value="1"/>
</dbReference>
<name>A0ABQ9L590_HEVBR</name>
<protein>
    <recommendedName>
        <fullName evidence="7">Glycosyl hydrolase family 13 catalytic domain-containing protein</fullName>
    </recommendedName>
</protein>
<dbReference type="InterPro" id="IPR013780">
    <property type="entry name" value="Glyco_hydro_b"/>
</dbReference>
<comment type="caution">
    <text evidence="5">The sequence shown here is derived from an EMBL/GenBank/DDBJ whole genome shotgun (WGS) entry which is preliminary data.</text>
</comment>
<dbReference type="Pfam" id="PF11852">
    <property type="entry name" value="Pullul_strch_C"/>
    <property type="match status" value="1"/>
</dbReference>
<dbReference type="Proteomes" id="UP001174677">
    <property type="component" value="Chromosome 14"/>
</dbReference>
<dbReference type="CDD" id="cd02860">
    <property type="entry name" value="E_set_Pullulanase"/>
    <property type="match status" value="1"/>
</dbReference>
<sequence length="964" mass="107093">MSHSLVVFKSPPSISNVRYSTFSSPSSLRRRLNLRQNHGHHLSFPFRFTTSHRYPIRCCSSSSSSMPLQQVSIPTSQLQDSLLYSRAFWVTKSIIAWNVDVGVDGSCFLYASQIAALSVTDSGIQGYDVKFKLEEDDGGLSEKVVAKFPHIRGYKAFKVPSSVDAKSLLKCQLAVAAFNCGGGKCSNATGLQLPGILDDLFSYDGPLGAHFSTDAVSLHLWAPTAQAVQVCIYRDPFSSDPMEIVQLVEVNGVWSIKGPTDWEGCYYVYEVSVYHPCSLRIEKCFANDPYARGLSSDGKRTLLVNLDSDTLKPEGWDILANEKPTLLSFSDISIYELHIRDFSANDHTVRPDLRGGYLAFTLEDSASVLHLKKLSNAGITHVHLLPTFQFAGVDDVRENWKSVDNNMLEKLPPDSVEQQAHITAIQNDDGYNWGYNPVLWGVPKGSYASNPNGPCRTIEFRKMVQALNHIGLRVVLDVVYNHLHGSGPFDENSVLDKVVPGYYLRRNNDGFIENSTCVNNTASEHYMVERLIIDDLLSWAVNYKVDGFRFDLMGHIMKSTMMKAKDALLSLTNERNGVDGSSIYIYGEGWDFGEVAKNGRGINASQFNLGGTGIGSFNDRIRDAMLGGSPFGHPLQQGFVTGLMLQPNGHDHGGKAVEELMLTIAKDHIQAGMAANLRDFVLVNSEGKEVKGSEILMNGGAPVAYALCPIETINYVSAHDNETLFDIVCMKTPMKISVDERCRLNHLATSIIAMSQGIPFFHAGDEMLRSKSLDRDSYNSGDWFNRLDFSYNSSNWGVGLPPKEKNERHWPLIKPRLADESFKPQKHHILAAVENFLDVLQIRYSSPLFRLTTANAIQERVRFHNTGPSWVPGVIVMSIEDGHEGLPGLSQLDPIYSYIVVIFNTCPTKVSFTSPALRPRYFQLHHVQAMSSDEVVKKSTYEASSGCFTVPPMTTSVFVEPREI</sequence>
<dbReference type="InterPro" id="IPR014756">
    <property type="entry name" value="Ig_E-set"/>
</dbReference>
<dbReference type="Pfam" id="PF02922">
    <property type="entry name" value="CBM_48"/>
    <property type="match status" value="1"/>
</dbReference>
<proteinExistence type="inferred from homology"/>
<evidence type="ECO:0000259" key="2">
    <source>
        <dbReference type="Pfam" id="PF02922"/>
    </source>
</evidence>
<evidence type="ECO:0000256" key="1">
    <source>
        <dbReference type="ARBA" id="ARBA00008061"/>
    </source>
</evidence>
<dbReference type="Gene3D" id="2.60.40.1130">
    <property type="entry name" value="Rab geranylgeranyltransferase alpha-subunit, insert domain"/>
    <property type="match status" value="1"/>
</dbReference>
<reference evidence="5" key="1">
    <citation type="journal article" date="2023" name="Plant Biotechnol. J.">
        <title>Chromosome-level wild Hevea brasiliensis genome provides new tools for genomic-assisted breeding and valuable loci to elevate rubber yield.</title>
        <authorList>
            <person name="Cheng H."/>
            <person name="Song X."/>
            <person name="Hu Y."/>
            <person name="Wu T."/>
            <person name="Yang Q."/>
            <person name="An Z."/>
            <person name="Feng S."/>
            <person name="Deng Z."/>
            <person name="Wu W."/>
            <person name="Zeng X."/>
            <person name="Tu M."/>
            <person name="Wang X."/>
            <person name="Huang H."/>
        </authorList>
    </citation>
    <scope>NUCLEOTIDE SEQUENCE</scope>
    <source>
        <strain evidence="5">MT/VB/25A 57/8</strain>
    </source>
</reference>
<evidence type="ECO:0000259" key="4">
    <source>
        <dbReference type="Pfam" id="PF17967"/>
    </source>
</evidence>
<accession>A0ABQ9L590</accession>
<dbReference type="InterPro" id="IPR013783">
    <property type="entry name" value="Ig-like_fold"/>
</dbReference>
<dbReference type="SUPFAM" id="SSF51445">
    <property type="entry name" value="(Trans)glycosidases"/>
    <property type="match status" value="1"/>
</dbReference>
<dbReference type="InterPro" id="IPR024561">
    <property type="entry name" value="Pullul_strch_C"/>
</dbReference>
<feature type="domain" description="Glycoside hydrolase family 13 N-terminal" evidence="2">
    <location>
        <begin position="206"/>
        <end position="291"/>
    </location>
</feature>
<feature type="domain" description="Alpha-1,6-glucosidases pullulanase-type C-terminal" evidence="3">
    <location>
        <begin position="791"/>
        <end position="960"/>
    </location>
</feature>
<evidence type="ECO:0000259" key="3">
    <source>
        <dbReference type="Pfam" id="PF11852"/>
    </source>
</evidence>
<dbReference type="InterPro" id="IPR017853">
    <property type="entry name" value="GH"/>
</dbReference>
<dbReference type="SUPFAM" id="SSF81296">
    <property type="entry name" value="E set domains"/>
    <property type="match status" value="2"/>
</dbReference>
<dbReference type="EMBL" id="JARPOI010000014">
    <property type="protein sequence ID" value="KAJ9159889.1"/>
    <property type="molecule type" value="Genomic_DNA"/>
</dbReference>
<dbReference type="Pfam" id="PF17967">
    <property type="entry name" value="Pullulanase_N2"/>
    <property type="match status" value="1"/>
</dbReference>
<evidence type="ECO:0008006" key="7">
    <source>
        <dbReference type="Google" id="ProtNLM"/>
    </source>
</evidence>
<dbReference type="InterPro" id="IPR011839">
    <property type="entry name" value="Pullul_strch"/>
</dbReference>
<feature type="domain" description="Pullulanase N2" evidence="4">
    <location>
        <begin position="85"/>
        <end position="199"/>
    </location>
</feature>
<evidence type="ECO:0000313" key="6">
    <source>
        <dbReference type="Proteomes" id="UP001174677"/>
    </source>
</evidence>
<dbReference type="NCBIfam" id="TIGR02103">
    <property type="entry name" value="pullul_strch"/>
    <property type="match status" value="1"/>
</dbReference>
<evidence type="ECO:0000313" key="5">
    <source>
        <dbReference type="EMBL" id="KAJ9159889.1"/>
    </source>
</evidence>